<evidence type="ECO:0000313" key="2">
    <source>
        <dbReference type="Proteomes" id="UP001596496"/>
    </source>
</evidence>
<accession>A0ABW2P6A9</accession>
<reference evidence="2" key="1">
    <citation type="journal article" date="2019" name="Int. J. Syst. Evol. Microbiol.">
        <title>The Global Catalogue of Microorganisms (GCM) 10K type strain sequencing project: providing services to taxonomists for standard genome sequencing and annotation.</title>
        <authorList>
            <consortium name="The Broad Institute Genomics Platform"/>
            <consortium name="The Broad Institute Genome Sequencing Center for Infectious Disease"/>
            <person name="Wu L."/>
            <person name="Ma J."/>
        </authorList>
    </citation>
    <scope>NUCLEOTIDE SEQUENCE [LARGE SCALE GENOMIC DNA]</scope>
    <source>
        <strain evidence="2">CECT 7649</strain>
    </source>
</reference>
<proteinExistence type="predicted"/>
<dbReference type="RefSeq" id="WP_380829056.1">
    <property type="nucleotide sequence ID" value="NZ_JBHTCG010000016.1"/>
</dbReference>
<evidence type="ECO:0000313" key="1">
    <source>
        <dbReference type="EMBL" id="MFC7385157.1"/>
    </source>
</evidence>
<name>A0ABW2P6A9_9ACTN</name>
<protein>
    <submittedName>
        <fullName evidence="1">Uncharacterized protein</fullName>
    </submittedName>
</protein>
<dbReference type="Proteomes" id="UP001596496">
    <property type="component" value="Unassembled WGS sequence"/>
</dbReference>
<organism evidence="1 2">
    <name type="scientific">Sphaerisporangium rhizosphaerae</name>
    <dbReference type="NCBI Taxonomy" id="2269375"/>
    <lineage>
        <taxon>Bacteria</taxon>
        <taxon>Bacillati</taxon>
        <taxon>Actinomycetota</taxon>
        <taxon>Actinomycetes</taxon>
        <taxon>Streptosporangiales</taxon>
        <taxon>Streptosporangiaceae</taxon>
        <taxon>Sphaerisporangium</taxon>
    </lineage>
</organism>
<keyword evidence="2" id="KW-1185">Reference proteome</keyword>
<comment type="caution">
    <text evidence="1">The sequence shown here is derived from an EMBL/GenBank/DDBJ whole genome shotgun (WGS) entry which is preliminary data.</text>
</comment>
<sequence length="44" mass="4207">MTAIARAVAIEPSTAGDAAGSPAVRVGAGEIIGRTGAVVVSRPC</sequence>
<dbReference type="EMBL" id="JBHTCG010000016">
    <property type="protein sequence ID" value="MFC7385157.1"/>
    <property type="molecule type" value="Genomic_DNA"/>
</dbReference>
<gene>
    <name evidence="1" type="ORF">ACFQSB_23310</name>
</gene>